<evidence type="ECO:0000256" key="1">
    <source>
        <dbReference type="SAM" id="SignalP"/>
    </source>
</evidence>
<dbReference type="AlphaFoldDB" id="A0A1T2XRX4"/>
<accession>A0A1T2XRX4</accession>
<dbReference type="InterPro" id="IPR000259">
    <property type="entry name" value="Adhesion_dom_fimbrial"/>
</dbReference>
<dbReference type="InterPro" id="IPR008966">
    <property type="entry name" value="Adhesion_dom_sf"/>
</dbReference>
<dbReference type="RefSeq" id="WP_078743560.1">
    <property type="nucleotide sequence ID" value="NZ_MSDF01000064.1"/>
</dbReference>
<protein>
    <recommendedName>
        <fullName evidence="2">Fimbrial-type adhesion domain-containing protein</fullName>
    </recommendedName>
</protein>
<feature type="signal peptide" evidence="1">
    <location>
        <begin position="1"/>
        <end position="26"/>
    </location>
</feature>
<keyword evidence="1" id="KW-0732">Signal</keyword>
<evidence type="ECO:0000313" key="4">
    <source>
        <dbReference type="Proteomes" id="UP000190965"/>
    </source>
</evidence>
<gene>
    <name evidence="3" type="ORF">BFW87_31175</name>
</gene>
<sequence>MTLTKRFLPLLLWGCVALPGTSYALACREDGTDSIITSEALGTALAVAADAPNGSIIWESGPRSTNVICKDDYFHGREEVYFYVNPAGVSIGKGIRVGIRYNNMPITQSTGKVGTGFFSDRGCTASSCVGWDKARFTLNFSVFIEKYDPTPPSGQASQLTSYRVFQLDGVRGLNSRPNSNFNYVVTGMNEIRFVPCTPELTISPSTVIFPTPSRKASIGEVASTANFSLNLRKGCDTPYTVSARFATTPGGGSLIDGLLVPANNNSVGISLSRAESDKQLPFNNWFTLQELMGLGQSHDEFRADLKWRTLPLPGAFDAAVVVDMYYK</sequence>
<evidence type="ECO:0000259" key="2">
    <source>
        <dbReference type="Pfam" id="PF00419"/>
    </source>
</evidence>
<dbReference type="EMBL" id="MSDF01000064">
    <property type="protein sequence ID" value="OPA82443.1"/>
    <property type="molecule type" value="Genomic_DNA"/>
</dbReference>
<organism evidence="3 4">
    <name type="scientific">Pseudomonas fluorescens</name>
    <dbReference type="NCBI Taxonomy" id="294"/>
    <lineage>
        <taxon>Bacteria</taxon>
        <taxon>Pseudomonadati</taxon>
        <taxon>Pseudomonadota</taxon>
        <taxon>Gammaproteobacteria</taxon>
        <taxon>Pseudomonadales</taxon>
        <taxon>Pseudomonadaceae</taxon>
        <taxon>Pseudomonas</taxon>
    </lineage>
</organism>
<dbReference type="OrthoDB" id="8926940at2"/>
<reference evidence="3 4" key="1">
    <citation type="submission" date="2016-12" db="EMBL/GenBank/DDBJ databases">
        <title>Draft genome sequences of seven strains of Pseudomonas fluorescens that produce 4-formylaminooxyvinylglycine.</title>
        <authorList>
            <person name="Okrent R.A."/>
            <person name="Manning V.A."/>
            <person name="Trippe K.M."/>
        </authorList>
    </citation>
    <scope>NUCLEOTIDE SEQUENCE [LARGE SCALE GENOMIC DNA]</scope>
    <source>
        <strain evidence="3 4">P5A</strain>
    </source>
</reference>
<proteinExistence type="predicted"/>
<dbReference type="Pfam" id="PF00419">
    <property type="entry name" value="Fimbrial"/>
    <property type="match status" value="1"/>
</dbReference>
<feature type="chain" id="PRO_5012301064" description="Fimbrial-type adhesion domain-containing protein" evidence="1">
    <location>
        <begin position="27"/>
        <end position="327"/>
    </location>
</feature>
<name>A0A1T2XRX4_PSEFL</name>
<feature type="domain" description="Fimbrial-type adhesion" evidence="2">
    <location>
        <begin position="195"/>
        <end position="327"/>
    </location>
</feature>
<comment type="caution">
    <text evidence="3">The sequence shown here is derived from an EMBL/GenBank/DDBJ whole genome shotgun (WGS) entry which is preliminary data.</text>
</comment>
<dbReference type="Proteomes" id="UP000190965">
    <property type="component" value="Unassembled WGS sequence"/>
</dbReference>
<dbReference type="SUPFAM" id="SSF49401">
    <property type="entry name" value="Bacterial adhesins"/>
    <property type="match status" value="1"/>
</dbReference>
<evidence type="ECO:0000313" key="3">
    <source>
        <dbReference type="EMBL" id="OPA82443.1"/>
    </source>
</evidence>